<keyword evidence="2" id="KW-0479">Metal-binding</keyword>
<keyword evidence="3" id="KW-0677">Repeat</keyword>
<dbReference type="Pfam" id="PF13894">
    <property type="entry name" value="zf-C2H2_4"/>
    <property type="match status" value="1"/>
</dbReference>
<feature type="non-terminal residue" evidence="10">
    <location>
        <position position="495"/>
    </location>
</feature>
<dbReference type="AlphaFoldDB" id="A0A146KVE8"/>
<dbReference type="Gene3D" id="3.30.160.60">
    <property type="entry name" value="Classic Zinc Finger"/>
    <property type="match status" value="3"/>
</dbReference>
<dbReference type="PANTHER" id="PTHR24394:SF29">
    <property type="entry name" value="MYONEURIN"/>
    <property type="match status" value="1"/>
</dbReference>
<keyword evidence="6" id="KW-0539">Nucleus</keyword>
<evidence type="ECO:0000256" key="2">
    <source>
        <dbReference type="ARBA" id="ARBA00022723"/>
    </source>
</evidence>
<dbReference type="PROSITE" id="PS50157">
    <property type="entry name" value="ZINC_FINGER_C2H2_2"/>
    <property type="match status" value="5"/>
</dbReference>
<feature type="domain" description="C2H2-type" evidence="9">
    <location>
        <begin position="185"/>
        <end position="212"/>
    </location>
</feature>
<dbReference type="SUPFAM" id="SSF57667">
    <property type="entry name" value="beta-beta-alpha zinc fingers"/>
    <property type="match status" value="2"/>
</dbReference>
<evidence type="ECO:0000313" key="10">
    <source>
        <dbReference type="EMBL" id="JAQ00461.1"/>
    </source>
</evidence>
<feature type="domain" description="C2H2-type" evidence="9">
    <location>
        <begin position="255"/>
        <end position="283"/>
    </location>
</feature>
<evidence type="ECO:0000256" key="8">
    <source>
        <dbReference type="SAM" id="MobiDB-lite"/>
    </source>
</evidence>
<feature type="region of interest" description="Disordered" evidence="8">
    <location>
        <begin position="209"/>
        <end position="242"/>
    </location>
</feature>
<accession>A0A146KVE8</accession>
<evidence type="ECO:0000256" key="1">
    <source>
        <dbReference type="ARBA" id="ARBA00004123"/>
    </source>
</evidence>
<dbReference type="PROSITE" id="PS00028">
    <property type="entry name" value="ZINC_FINGER_C2H2_1"/>
    <property type="match status" value="5"/>
</dbReference>
<dbReference type="GO" id="GO:0008270">
    <property type="term" value="F:zinc ion binding"/>
    <property type="evidence" value="ECO:0007669"/>
    <property type="project" value="UniProtKB-KW"/>
</dbReference>
<dbReference type="GO" id="GO:0000981">
    <property type="term" value="F:DNA-binding transcription factor activity, RNA polymerase II-specific"/>
    <property type="evidence" value="ECO:0007669"/>
    <property type="project" value="TreeGrafter"/>
</dbReference>
<evidence type="ECO:0000259" key="9">
    <source>
        <dbReference type="PROSITE" id="PS50157"/>
    </source>
</evidence>
<feature type="domain" description="C2H2-type" evidence="9">
    <location>
        <begin position="429"/>
        <end position="456"/>
    </location>
</feature>
<evidence type="ECO:0000256" key="6">
    <source>
        <dbReference type="ARBA" id="ARBA00023242"/>
    </source>
</evidence>
<evidence type="ECO:0000256" key="7">
    <source>
        <dbReference type="PROSITE-ProRule" id="PRU00042"/>
    </source>
</evidence>
<evidence type="ECO:0000256" key="3">
    <source>
        <dbReference type="ARBA" id="ARBA00022737"/>
    </source>
</evidence>
<keyword evidence="4 7" id="KW-0863">Zinc-finger</keyword>
<dbReference type="InterPro" id="IPR013087">
    <property type="entry name" value="Znf_C2H2_type"/>
</dbReference>
<feature type="domain" description="C2H2-type" evidence="9">
    <location>
        <begin position="467"/>
        <end position="495"/>
    </location>
</feature>
<organism evidence="10">
    <name type="scientific">Lygus hesperus</name>
    <name type="common">Western plant bug</name>
    <dbReference type="NCBI Taxonomy" id="30085"/>
    <lineage>
        <taxon>Eukaryota</taxon>
        <taxon>Metazoa</taxon>
        <taxon>Ecdysozoa</taxon>
        <taxon>Arthropoda</taxon>
        <taxon>Hexapoda</taxon>
        <taxon>Insecta</taxon>
        <taxon>Pterygota</taxon>
        <taxon>Neoptera</taxon>
        <taxon>Paraneoptera</taxon>
        <taxon>Hemiptera</taxon>
        <taxon>Heteroptera</taxon>
        <taxon>Panheteroptera</taxon>
        <taxon>Cimicomorpha</taxon>
        <taxon>Miridae</taxon>
        <taxon>Mirini</taxon>
        <taxon>Lygus</taxon>
    </lineage>
</organism>
<proteinExistence type="predicted"/>
<dbReference type="InterPro" id="IPR036236">
    <property type="entry name" value="Znf_C2H2_sf"/>
</dbReference>
<dbReference type="GO" id="GO:0005634">
    <property type="term" value="C:nucleus"/>
    <property type="evidence" value="ECO:0007669"/>
    <property type="project" value="UniProtKB-SubCell"/>
</dbReference>
<feature type="domain" description="C2H2-type" evidence="9">
    <location>
        <begin position="337"/>
        <end position="364"/>
    </location>
</feature>
<sequence>MDVNSLLSNELGVVALPYSIVSSNDVATPQDAATLVSMPTVLSSEDAQWIPGTNGPVLLTFSAINSIPLEKGQEADSSTTFLPFVPSLFLTENGTLVSSQMDGSPQPVTILEPSMIDSPQAIIDIEPSPLAGDHVLTSVLESGSDNSPLPTVIDDLANSEFATSVKEEQLFDDSFHDIVTVVTLYKCKLCEFKCEDEHELAQHLIVHKSESTRTKSKRRSKPAQVNEKPGLQKKRKAGGVPRVAEGEDCNTHMFFSCGACLTVCTSMDELREHMKEIHGIKKEEEEDECGEDAPVMEVSTSSPAVIESVAEVDNEDVELRVVTVTTPLVDGLRELKFQCTMCKLRFSTRVNMERHRKCHNPDYNGPGVPKFKCLVCEQIYNRWAFCQAHLWLVHKIDMDLHTCLICDYKTVHRFQYLIHQKRHQQLKEFACRYCAKQFSQKTQLRNHEVLHMKKNADANLPDWAKPKECDLCHKTFCDSKALKKHVKTVHSKLKP</sequence>
<name>A0A146KVE8_LYGHE</name>
<dbReference type="PANTHER" id="PTHR24394">
    <property type="entry name" value="ZINC FINGER PROTEIN"/>
    <property type="match status" value="1"/>
</dbReference>
<evidence type="ECO:0000256" key="4">
    <source>
        <dbReference type="ARBA" id="ARBA00022771"/>
    </source>
</evidence>
<protein>
    <submittedName>
        <fullName evidence="10">PR domain zinc finger protein 1</fullName>
    </submittedName>
</protein>
<keyword evidence="5" id="KW-0862">Zinc</keyword>
<gene>
    <name evidence="10" type="primary">PRDM1_1</name>
    <name evidence="10" type="ORF">g.90220</name>
</gene>
<dbReference type="EMBL" id="GDHC01018168">
    <property type="protein sequence ID" value="JAQ00461.1"/>
    <property type="molecule type" value="Transcribed_RNA"/>
</dbReference>
<dbReference type="SMART" id="SM00355">
    <property type="entry name" value="ZnF_C2H2"/>
    <property type="match status" value="7"/>
</dbReference>
<comment type="subcellular location">
    <subcellularLocation>
        <location evidence="1">Nucleus</location>
    </subcellularLocation>
</comment>
<reference evidence="10" key="1">
    <citation type="journal article" date="2016" name="Gigascience">
        <title>De novo construction of an expanded transcriptome assembly for the western tarnished plant bug, Lygus hesperus.</title>
        <authorList>
            <person name="Tassone E.E."/>
            <person name="Geib S.M."/>
            <person name="Hall B."/>
            <person name="Fabrick J.A."/>
            <person name="Brent C.S."/>
            <person name="Hull J.J."/>
        </authorList>
    </citation>
    <scope>NUCLEOTIDE SEQUENCE</scope>
</reference>
<evidence type="ECO:0000256" key="5">
    <source>
        <dbReference type="ARBA" id="ARBA00022833"/>
    </source>
</evidence>